<evidence type="ECO:0000313" key="3">
    <source>
        <dbReference type="Proteomes" id="UP001212841"/>
    </source>
</evidence>
<accession>A0AAD5SKQ1</accession>
<feature type="region of interest" description="Disordered" evidence="1">
    <location>
        <begin position="1"/>
        <end position="90"/>
    </location>
</feature>
<feature type="compositionally biased region" description="Acidic residues" evidence="1">
    <location>
        <begin position="273"/>
        <end position="284"/>
    </location>
</feature>
<dbReference type="AlphaFoldDB" id="A0AAD5SKQ1"/>
<evidence type="ECO:0000256" key="1">
    <source>
        <dbReference type="SAM" id="MobiDB-lite"/>
    </source>
</evidence>
<evidence type="ECO:0000313" key="2">
    <source>
        <dbReference type="EMBL" id="KAJ3057149.1"/>
    </source>
</evidence>
<feature type="compositionally biased region" description="Basic and acidic residues" evidence="1">
    <location>
        <begin position="405"/>
        <end position="418"/>
    </location>
</feature>
<reference evidence="2" key="1">
    <citation type="submission" date="2020-05" db="EMBL/GenBank/DDBJ databases">
        <title>Phylogenomic resolution of chytrid fungi.</title>
        <authorList>
            <person name="Stajich J.E."/>
            <person name="Amses K."/>
            <person name="Simmons R."/>
            <person name="Seto K."/>
            <person name="Myers J."/>
            <person name="Bonds A."/>
            <person name="Quandt C.A."/>
            <person name="Barry K."/>
            <person name="Liu P."/>
            <person name="Grigoriev I."/>
            <person name="Longcore J.E."/>
            <person name="James T.Y."/>
        </authorList>
    </citation>
    <scope>NUCLEOTIDE SEQUENCE</scope>
    <source>
        <strain evidence="2">JEL0318</strain>
    </source>
</reference>
<keyword evidence="3" id="KW-1185">Reference proteome</keyword>
<dbReference type="EMBL" id="JADGJD010000010">
    <property type="protein sequence ID" value="KAJ3057149.1"/>
    <property type="molecule type" value="Genomic_DNA"/>
</dbReference>
<gene>
    <name evidence="2" type="ORF">HK097_000077</name>
</gene>
<comment type="caution">
    <text evidence="2">The sequence shown here is derived from an EMBL/GenBank/DDBJ whole genome shotgun (WGS) entry which is preliminary data.</text>
</comment>
<feature type="region of interest" description="Disordered" evidence="1">
    <location>
        <begin position="269"/>
        <end position="297"/>
    </location>
</feature>
<protein>
    <submittedName>
        <fullName evidence="2">Uncharacterized protein</fullName>
    </submittedName>
</protein>
<feature type="region of interest" description="Disordered" evidence="1">
    <location>
        <begin position="405"/>
        <end position="448"/>
    </location>
</feature>
<feature type="compositionally biased region" description="Basic and acidic residues" evidence="1">
    <location>
        <begin position="31"/>
        <end position="40"/>
    </location>
</feature>
<proteinExistence type="predicted"/>
<sequence>MFRPFAHDVTQGLVLTTEDHTAGIPNARTSPRADEEEHPVTDSSLGKRARDPDEPAPPATKKQKRGKRGSIRTDVPETHAQPPISMSEPKKRAIKLHHFNDKLKDIRKVLNEPGGSMRDGRRPAGQSNLRPERYIDKYCFALINNFDNDVARDVDRESDFGFTERDLRRMAAKMLNLVKQSMHQTGHPPNHTAAVVCLLAWEAMTEMKASVELQQKYEQEAGMHHSTYRTRHAEIVELLIKFADAIKFSKKELNRMTISLRLKELLEKSGMDSELESAEEEEEREVMAADRRGSQAERATGMAITRKRGRGIDDEPIETSLVQKPPSRFNGPLPPAHFLEPKPATIPDTDLIATLLPKPILAQKPANALAAGAAAIGPIMKKYAEETLVRTDLWNVTLSKVDGGKRTLEEPSKEEPATKRPRRKRNPVKSVQPPEERFPSHTYGPPAFLRSRQLDKNMEERYELARDRVHNLQNYLTFELPPTAEDLEGMSAADWELLDPANMRDRFDEIFERLIMEGKQKWEVLELTWGKDRGYKGVLGRKPWVPTPQQREVAHAVEEGGKGLPESDEAVDAYVRDQIAKIQELLRLPPESLEGIGEAAREARAGLPGMMRRPSVKEALDKSALRKRIGRMSWLTGASQDGSNTITTATKSLVK</sequence>
<feature type="compositionally biased region" description="Basic and acidic residues" evidence="1">
    <location>
        <begin position="285"/>
        <end position="295"/>
    </location>
</feature>
<feature type="compositionally biased region" description="Basic residues" evidence="1">
    <location>
        <begin position="61"/>
        <end position="70"/>
    </location>
</feature>
<dbReference type="Proteomes" id="UP001212841">
    <property type="component" value="Unassembled WGS sequence"/>
</dbReference>
<feature type="region of interest" description="Disordered" evidence="1">
    <location>
        <begin position="636"/>
        <end position="655"/>
    </location>
</feature>
<organism evidence="2 3">
    <name type="scientific">Rhizophlyctis rosea</name>
    <dbReference type="NCBI Taxonomy" id="64517"/>
    <lineage>
        <taxon>Eukaryota</taxon>
        <taxon>Fungi</taxon>
        <taxon>Fungi incertae sedis</taxon>
        <taxon>Chytridiomycota</taxon>
        <taxon>Chytridiomycota incertae sedis</taxon>
        <taxon>Chytridiomycetes</taxon>
        <taxon>Rhizophlyctidales</taxon>
        <taxon>Rhizophlyctidaceae</taxon>
        <taxon>Rhizophlyctis</taxon>
    </lineage>
</organism>
<name>A0AAD5SKQ1_9FUNG</name>